<dbReference type="SUPFAM" id="SSF48452">
    <property type="entry name" value="TPR-like"/>
    <property type="match status" value="1"/>
</dbReference>
<dbReference type="PROSITE" id="PS51257">
    <property type="entry name" value="PROKAR_LIPOPROTEIN"/>
    <property type="match status" value="1"/>
</dbReference>
<accession>A0ABS4MDG3</accession>
<evidence type="ECO:0000256" key="2">
    <source>
        <dbReference type="SAM" id="MobiDB-lite"/>
    </source>
</evidence>
<comment type="caution">
    <text evidence="4">The sequence shown here is derived from an EMBL/GenBank/DDBJ whole genome shotgun (WGS) entry which is preliminary data.</text>
</comment>
<reference evidence="4 5" key="1">
    <citation type="submission" date="2021-03" db="EMBL/GenBank/DDBJ databases">
        <title>Genomic Encyclopedia of Type Strains, Phase IV (KMG-IV): sequencing the most valuable type-strain genomes for metagenomic binning, comparative biology and taxonomic classification.</title>
        <authorList>
            <person name="Goeker M."/>
        </authorList>
    </citation>
    <scope>NUCLEOTIDE SEQUENCE [LARGE SCALE GENOMIC DNA]</scope>
    <source>
        <strain evidence="4 5">DSM 101872</strain>
    </source>
</reference>
<dbReference type="Proteomes" id="UP001519292">
    <property type="component" value="Unassembled WGS sequence"/>
</dbReference>
<evidence type="ECO:0000313" key="4">
    <source>
        <dbReference type="EMBL" id="MBP2057422.1"/>
    </source>
</evidence>
<keyword evidence="3" id="KW-0732">Signal</keyword>
<dbReference type="RefSeq" id="WP_209686165.1">
    <property type="nucleotide sequence ID" value="NZ_JAGGLU010000002.1"/>
</dbReference>
<keyword evidence="5" id="KW-1185">Reference proteome</keyword>
<dbReference type="EMBL" id="JAGGLU010000002">
    <property type="protein sequence ID" value="MBP2057422.1"/>
    <property type="molecule type" value="Genomic_DNA"/>
</dbReference>
<sequence length="295" mass="32288">MKKSKLWIATVALFAMFTVAGCSSQAGSSNNSSTYASLMAAGKKAAKAQNYKKAQEKFAAANKEKNTEESKAYAKQAEQLSKAANNIDKYNYNSSLTQLTKAIGQRNGYSVMTNQAKKLYNTIDEVQNNLDNELTPLYRKAQAAYENENYDKAEDYATQVLSMPYLDGQYKEYYEDIRQNAERLLDKAKNKNGDTSDATKNSSDNASDKSSSDVDSDSSSDSSSSSSDSSSSMMVDGQAVTANTIAQVRSKLADIGADTSNWSDQDVVNFMQQASNNGHTTIDSYTQSDVNNYNK</sequence>
<dbReference type="InterPro" id="IPR011990">
    <property type="entry name" value="TPR-like_helical_dom_sf"/>
</dbReference>
<feature type="region of interest" description="Disordered" evidence="2">
    <location>
        <begin position="189"/>
        <end position="236"/>
    </location>
</feature>
<feature type="coiled-coil region" evidence="1">
    <location>
        <begin position="44"/>
        <end position="71"/>
    </location>
</feature>
<protein>
    <recommendedName>
        <fullName evidence="6">Lipoprotein</fullName>
    </recommendedName>
</protein>
<evidence type="ECO:0008006" key="6">
    <source>
        <dbReference type="Google" id="ProtNLM"/>
    </source>
</evidence>
<keyword evidence="1" id="KW-0175">Coiled coil</keyword>
<organism evidence="4 5">
    <name type="scientific">Lactobacillus colini</name>
    <dbReference type="NCBI Taxonomy" id="1819254"/>
    <lineage>
        <taxon>Bacteria</taxon>
        <taxon>Bacillati</taxon>
        <taxon>Bacillota</taxon>
        <taxon>Bacilli</taxon>
        <taxon>Lactobacillales</taxon>
        <taxon>Lactobacillaceae</taxon>
        <taxon>Lactobacillus</taxon>
    </lineage>
</organism>
<evidence type="ECO:0000313" key="5">
    <source>
        <dbReference type="Proteomes" id="UP001519292"/>
    </source>
</evidence>
<feature type="region of interest" description="Disordered" evidence="2">
    <location>
        <begin position="275"/>
        <end position="295"/>
    </location>
</feature>
<feature type="chain" id="PRO_5046817551" description="Lipoprotein" evidence="3">
    <location>
        <begin position="21"/>
        <end position="295"/>
    </location>
</feature>
<evidence type="ECO:0000256" key="1">
    <source>
        <dbReference type="SAM" id="Coils"/>
    </source>
</evidence>
<feature type="signal peptide" evidence="3">
    <location>
        <begin position="1"/>
        <end position="20"/>
    </location>
</feature>
<gene>
    <name evidence="4" type="ORF">J2Z60_000586</name>
</gene>
<name>A0ABS4MDG3_9LACO</name>
<evidence type="ECO:0000256" key="3">
    <source>
        <dbReference type="SAM" id="SignalP"/>
    </source>
</evidence>
<feature type="compositionally biased region" description="Low complexity" evidence="2">
    <location>
        <begin position="217"/>
        <end position="232"/>
    </location>
</feature>
<proteinExistence type="predicted"/>